<dbReference type="AlphaFoldDB" id="A0AAD8X6M1"/>
<reference evidence="2" key="1">
    <citation type="submission" date="2023-07" db="EMBL/GenBank/DDBJ databases">
        <title>A chromosome-level genome assembly of Lolium multiflorum.</title>
        <authorList>
            <person name="Chen Y."/>
            <person name="Copetti D."/>
            <person name="Kolliker R."/>
            <person name="Studer B."/>
        </authorList>
    </citation>
    <scope>NUCLEOTIDE SEQUENCE</scope>
    <source>
        <strain evidence="2">02402/16</strain>
        <tissue evidence="2">Leaf</tissue>
    </source>
</reference>
<protein>
    <recommendedName>
        <fullName evidence="1">Reverse transcriptase zinc-binding domain-containing protein</fullName>
    </recommendedName>
</protein>
<name>A0AAD8X6M1_LOLMU</name>
<evidence type="ECO:0000259" key="1">
    <source>
        <dbReference type="Pfam" id="PF13966"/>
    </source>
</evidence>
<organism evidence="2 3">
    <name type="scientific">Lolium multiflorum</name>
    <name type="common">Italian ryegrass</name>
    <name type="synonym">Lolium perenne subsp. multiflorum</name>
    <dbReference type="NCBI Taxonomy" id="4521"/>
    <lineage>
        <taxon>Eukaryota</taxon>
        <taxon>Viridiplantae</taxon>
        <taxon>Streptophyta</taxon>
        <taxon>Embryophyta</taxon>
        <taxon>Tracheophyta</taxon>
        <taxon>Spermatophyta</taxon>
        <taxon>Magnoliopsida</taxon>
        <taxon>Liliopsida</taxon>
        <taxon>Poales</taxon>
        <taxon>Poaceae</taxon>
        <taxon>BOP clade</taxon>
        <taxon>Pooideae</taxon>
        <taxon>Poodae</taxon>
        <taxon>Poeae</taxon>
        <taxon>Poeae Chloroplast Group 2 (Poeae type)</taxon>
        <taxon>Loliodinae</taxon>
        <taxon>Loliinae</taxon>
        <taxon>Lolium</taxon>
    </lineage>
</organism>
<dbReference type="EMBL" id="JAUUTY010000001">
    <property type="protein sequence ID" value="KAK1698988.1"/>
    <property type="molecule type" value="Genomic_DNA"/>
</dbReference>
<proteinExistence type="predicted"/>
<evidence type="ECO:0000313" key="2">
    <source>
        <dbReference type="EMBL" id="KAK1698988.1"/>
    </source>
</evidence>
<dbReference type="Pfam" id="PF13966">
    <property type="entry name" value="zf-RVT"/>
    <property type="match status" value="1"/>
</dbReference>
<dbReference type="InterPro" id="IPR026960">
    <property type="entry name" value="RVT-Znf"/>
</dbReference>
<gene>
    <name evidence="2" type="ORF">QYE76_015685</name>
</gene>
<accession>A0AAD8X6M1</accession>
<feature type="domain" description="Reverse transcriptase zinc-binding" evidence="1">
    <location>
        <begin position="133"/>
        <end position="217"/>
    </location>
</feature>
<sequence>MENYSLLMGDSSGDEDGGGVDGEVFRGHFPIPAVCRNRLLSPHLGFAMAAALEGIPNLRLLNVALRCRWAWLQRTDSTKALVDSVMAVSLGKGESVLFWKDRWIDGAWVADLAPNLATLEDAFRWRWTADGVYSAKSAYGAFFAGTTVAPVASQIWRSRGPYSCKFFAWLASRNRCWTVDRLQRRGLPHPVACPLCDQESESIQHLLLGCVVAREVWAWALARWGKMEWLPSVDTELLQWWSLLTCPPGSRRNL</sequence>
<comment type="caution">
    <text evidence="2">The sequence shown here is derived from an EMBL/GenBank/DDBJ whole genome shotgun (WGS) entry which is preliminary data.</text>
</comment>
<evidence type="ECO:0000313" key="3">
    <source>
        <dbReference type="Proteomes" id="UP001231189"/>
    </source>
</evidence>
<dbReference type="Proteomes" id="UP001231189">
    <property type="component" value="Unassembled WGS sequence"/>
</dbReference>
<keyword evidence="3" id="KW-1185">Reference proteome</keyword>